<evidence type="ECO:0000313" key="3">
    <source>
        <dbReference type="WBParaSite" id="HCON_00083040-00001"/>
    </source>
</evidence>
<accession>A0A7I4YF00</accession>
<keyword evidence="1" id="KW-0175">Coiled coil</keyword>
<reference evidence="3" key="1">
    <citation type="submission" date="2020-12" db="UniProtKB">
        <authorList>
            <consortium name="WormBaseParasite"/>
        </authorList>
    </citation>
    <scope>IDENTIFICATION</scope>
    <source>
        <strain evidence="3">MHco3</strain>
    </source>
</reference>
<organism evidence="2 3">
    <name type="scientific">Haemonchus contortus</name>
    <name type="common">Barber pole worm</name>
    <dbReference type="NCBI Taxonomy" id="6289"/>
    <lineage>
        <taxon>Eukaryota</taxon>
        <taxon>Metazoa</taxon>
        <taxon>Ecdysozoa</taxon>
        <taxon>Nematoda</taxon>
        <taxon>Chromadorea</taxon>
        <taxon>Rhabditida</taxon>
        <taxon>Rhabditina</taxon>
        <taxon>Rhabditomorpha</taxon>
        <taxon>Strongyloidea</taxon>
        <taxon>Trichostrongylidae</taxon>
        <taxon>Haemonchus</taxon>
    </lineage>
</organism>
<dbReference type="AlphaFoldDB" id="A0A7I4YF00"/>
<evidence type="ECO:0000256" key="1">
    <source>
        <dbReference type="SAM" id="Coils"/>
    </source>
</evidence>
<keyword evidence="2" id="KW-1185">Reference proteome</keyword>
<dbReference type="Proteomes" id="UP000025227">
    <property type="component" value="Unplaced"/>
</dbReference>
<proteinExistence type="predicted"/>
<protein>
    <submittedName>
        <fullName evidence="3">CCHC-type domain-containing protein</fullName>
    </submittedName>
</protein>
<feature type="coiled-coil region" evidence="1">
    <location>
        <begin position="98"/>
        <end position="125"/>
    </location>
</feature>
<name>A0A7I4YF00_HAECO</name>
<evidence type="ECO:0000313" key="2">
    <source>
        <dbReference type="Proteomes" id="UP000025227"/>
    </source>
</evidence>
<dbReference type="WBParaSite" id="HCON_00083040-00001">
    <property type="protein sequence ID" value="HCON_00083040-00001"/>
    <property type="gene ID" value="HCON_00083040"/>
</dbReference>
<sequence>MMSSTKILRNDQNHHERIRYTAMPCAFCGRRGDHYSDSCTAYMFTEERWGIVDRETVMPDVPLLHLFQRATMPKASYEVLLLQPNWASFGAMYPSEKSARIQDELELLQRRYDNAQDRVHRLDIDLRGEEWTYNADRHGGAGNIAAIREWLRFR</sequence>